<dbReference type="SUPFAM" id="SSF48452">
    <property type="entry name" value="TPR-like"/>
    <property type="match status" value="1"/>
</dbReference>
<keyword evidence="2" id="KW-1185">Reference proteome</keyword>
<evidence type="ECO:0000313" key="1">
    <source>
        <dbReference type="EMBL" id="GCD76641.1"/>
    </source>
</evidence>
<accession>A0A401XI09</accession>
<sequence>MRNSFIIQFLFLVPVLIGLSTKVQAQIITQLHQAGKYDQVLLFGNKVDSLRGDEALLVADAFFRKKNPQKAEEILTKIIKRGYTTEEAYWQLTQVLLAQEKWVLALENIEKALKFNTSNFVYLKIRAGILLQLGKNREAEAEYRKLLRLRPNDESLYWLTYQAIAEQEDYRRGKSFLISNIAKFKTAEYQNRVYDALVRTYHYTLGKPDSALYYTKKWQNSTGKNNQNVSLELLLLNALEKFDESIQFANTHKKYFKETADGILWDEIRGQKEYAIQVYYHPSRKYYTMYLMDAEQQYIQGKMFWKKLSETQSEVKIETARRTDTKTFSIPITDYAALKKQSTRIARALNNLE</sequence>
<name>A0A401XI09_9FLAO</name>
<dbReference type="InterPro" id="IPR011990">
    <property type="entry name" value="TPR-like_helical_dom_sf"/>
</dbReference>
<dbReference type="SMART" id="SM00028">
    <property type="entry name" value="TPR"/>
    <property type="match status" value="2"/>
</dbReference>
<organism evidence="1 2">
    <name type="scientific">Thermaurantimonas aggregans</name>
    <dbReference type="NCBI Taxonomy" id="2173829"/>
    <lineage>
        <taxon>Bacteria</taxon>
        <taxon>Pseudomonadati</taxon>
        <taxon>Bacteroidota</taxon>
        <taxon>Flavobacteriia</taxon>
        <taxon>Flavobacteriales</taxon>
        <taxon>Schleiferiaceae</taxon>
        <taxon>Thermaurantimonas</taxon>
    </lineage>
</organism>
<evidence type="ECO:0000313" key="2">
    <source>
        <dbReference type="Proteomes" id="UP000286715"/>
    </source>
</evidence>
<reference evidence="1 2" key="1">
    <citation type="submission" date="2018-11" db="EMBL/GenBank/DDBJ databases">
        <title>Schleiferia aggregans sp. nov., a moderately thermophilic heterotrophic bacterium isolated from microbial mats at a terrestrial hot spring.</title>
        <authorList>
            <person name="Iino T."/>
            <person name="Ohkuma M."/>
            <person name="Haruta S."/>
        </authorList>
    </citation>
    <scope>NUCLEOTIDE SEQUENCE [LARGE SCALE GENOMIC DNA]</scope>
    <source>
        <strain evidence="1 2">LA</strain>
    </source>
</reference>
<dbReference type="Proteomes" id="UP000286715">
    <property type="component" value="Unassembled WGS sequence"/>
</dbReference>
<dbReference type="EMBL" id="BHZE01000001">
    <property type="protein sequence ID" value="GCD76641.1"/>
    <property type="molecule type" value="Genomic_DNA"/>
</dbReference>
<protein>
    <submittedName>
        <fullName evidence="1">Uncharacterized protein</fullName>
    </submittedName>
</protein>
<comment type="caution">
    <text evidence="1">The sequence shown here is derived from an EMBL/GenBank/DDBJ whole genome shotgun (WGS) entry which is preliminary data.</text>
</comment>
<dbReference type="AlphaFoldDB" id="A0A401XI09"/>
<dbReference type="Gene3D" id="1.25.40.10">
    <property type="entry name" value="Tetratricopeptide repeat domain"/>
    <property type="match status" value="1"/>
</dbReference>
<proteinExistence type="predicted"/>
<dbReference type="InterPro" id="IPR019734">
    <property type="entry name" value="TPR_rpt"/>
</dbReference>
<gene>
    <name evidence="1" type="ORF">JCM31826_01230</name>
</gene>